<evidence type="ECO:0000256" key="1">
    <source>
        <dbReference type="SAM" id="MobiDB-lite"/>
    </source>
</evidence>
<feature type="region of interest" description="Disordered" evidence="1">
    <location>
        <begin position="1"/>
        <end position="60"/>
    </location>
</feature>
<comment type="caution">
    <text evidence="2">The sequence shown here is derived from an EMBL/GenBank/DDBJ whole genome shotgun (WGS) entry which is preliminary data.</text>
</comment>
<dbReference type="AlphaFoldDB" id="A0A2P8AJ72"/>
<proteinExistence type="predicted"/>
<accession>A0A2P8AJ72</accession>
<evidence type="ECO:0000313" key="3">
    <source>
        <dbReference type="Proteomes" id="UP000243723"/>
    </source>
</evidence>
<feature type="compositionally biased region" description="Basic residues" evidence="1">
    <location>
        <begin position="37"/>
        <end position="49"/>
    </location>
</feature>
<dbReference type="EMBL" id="NHZQ01000003">
    <property type="protein sequence ID" value="PSK60522.1"/>
    <property type="molecule type" value="Genomic_DNA"/>
</dbReference>
<protein>
    <submittedName>
        <fullName evidence="2">Uncharacterized protein</fullName>
    </submittedName>
</protein>
<name>A0A2P8AJ72_9PEZI</name>
<organism evidence="2 3">
    <name type="scientific">Elsinoe australis</name>
    <dbReference type="NCBI Taxonomy" id="40998"/>
    <lineage>
        <taxon>Eukaryota</taxon>
        <taxon>Fungi</taxon>
        <taxon>Dikarya</taxon>
        <taxon>Ascomycota</taxon>
        <taxon>Pezizomycotina</taxon>
        <taxon>Dothideomycetes</taxon>
        <taxon>Dothideomycetidae</taxon>
        <taxon>Myriangiales</taxon>
        <taxon>Elsinoaceae</taxon>
        <taxon>Elsinoe</taxon>
    </lineage>
</organism>
<dbReference type="Proteomes" id="UP000243723">
    <property type="component" value="Unassembled WGS sequence"/>
</dbReference>
<reference evidence="2 3" key="1">
    <citation type="submission" date="2017-05" db="EMBL/GenBank/DDBJ databases">
        <title>Draft genome sequence of Elsinoe australis.</title>
        <authorList>
            <person name="Cheng Q."/>
        </authorList>
    </citation>
    <scope>NUCLEOTIDE SEQUENCE [LARGE SCALE GENOMIC DNA]</scope>
    <source>
        <strain evidence="2 3">NL1</strain>
    </source>
</reference>
<keyword evidence="3" id="KW-1185">Reference proteome</keyword>
<sequence>MPRKRTAEEAAVTPSADSGYGSPPQGDAAPTTPAAPAKKRSRPTPKKVVKPATNYHDMPTDLGDAAPLTVSSQTGNDFAAMNSNTGEFEMVVKFHGPKSFQYITTTSYEDGGTLHFIVKPAKAFPLLKLPENVLDKVLKMVLEPEGIKGAKIMINTTTKGIKSKNFAEGLAHRVGIMSVNKQLYENCVPMIYSEHIKFDDAKTVANFMLKYPDVTKNHLRFVEITSYKKDTGPMALSALAQCRKLGRVHLSTNVAMNATPSKAAKGFYSDNSHYFQTVATKMDAVESMNLPERPFDKFRGIDVLRFGTSAKCFSVKEGEDTRAWTKEEKIEFGRILREQIK</sequence>
<gene>
    <name evidence="2" type="ORF">B9Z65_672</name>
</gene>
<dbReference type="OrthoDB" id="62952at2759"/>
<evidence type="ECO:0000313" key="2">
    <source>
        <dbReference type="EMBL" id="PSK60522.1"/>
    </source>
</evidence>